<proteinExistence type="predicted"/>
<dbReference type="Proteomes" id="UP000042958">
    <property type="component" value="Unassembled WGS sequence"/>
</dbReference>
<dbReference type="InterPro" id="IPR029058">
    <property type="entry name" value="AB_hydrolase_fold"/>
</dbReference>
<dbReference type="OrthoDB" id="408373at2759"/>
<dbReference type="InterPro" id="IPR000073">
    <property type="entry name" value="AB_hydrolase_1"/>
</dbReference>
<accession>A0A0F7TDW0</accession>
<evidence type="ECO:0000313" key="3">
    <source>
        <dbReference type="Proteomes" id="UP000042958"/>
    </source>
</evidence>
<dbReference type="Gene3D" id="3.40.50.1820">
    <property type="entry name" value="alpha/beta hydrolase"/>
    <property type="match status" value="1"/>
</dbReference>
<dbReference type="SUPFAM" id="SSF53474">
    <property type="entry name" value="alpha/beta-Hydrolases"/>
    <property type="match status" value="1"/>
</dbReference>
<gene>
    <name evidence="2" type="ORF">PMG11_01215</name>
</gene>
<feature type="domain" description="AB hydrolase-1" evidence="1">
    <location>
        <begin position="4"/>
        <end position="263"/>
    </location>
</feature>
<dbReference type="AlphaFoldDB" id="A0A0F7TDW0"/>
<dbReference type="InterPro" id="IPR052897">
    <property type="entry name" value="Sec-Metab_Biosynth_Hydrolase"/>
</dbReference>
<protein>
    <recommendedName>
        <fullName evidence="1">AB hydrolase-1 domain-containing protein</fullName>
    </recommendedName>
</protein>
<dbReference type="PANTHER" id="PTHR37017">
    <property type="entry name" value="AB HYDROLASE-1 DOMAIN-CONTAINING PROTEIN-RELATED"/>
    <property type="match status" value="1"/>
</dbReference>
<dbReference type="EMBL" id="CDHK01000001">
    <property type="protein sequence ID" value="CEJ54929.1"/>
    <property type="molecule type" value="Genomic_DNA"/>
</dbReference>
<sequence length="274" mass="29759">MTTVLFVPGAWLARAFYEPFLQGLVFAGYDVRYASYPSLDPADPCTTDCHADAKAIAAVLHPLFELEGKDVLLFLHSYAGMPGAAAATGLAKSQRAREGKVGGVIELLFLGAFVVPEGLSCAGRQGGGLPPWILLDQENSLHQFGTKRNKPIDTDTLQPAANLNIADDPIDNFAADVDFALARSLIAYLKPHATLSFTSPQPHPAWADEAFRGLLAFIITTRDRAVPKEAQFGMIAATKQPWIVKEIPSSHCGLFLNRIQETVALTREVIERFL</sequence>
<reference evidence="3" key="1">
    <citation type="journal article" date="2015" name="Genome Announc.">
        <title>Draft genome sequence of the fungus Penicillium brasilianum MG11.</title>
        <authorList>
            <person name="Horn F."/>
            <person name="Linde J."/>
            <person name="Mattern D.J."/>
            <person name="Walther G."/>
            <person name="Guthke R."/>
            <person name="Brakhage A.A."/>
            <person name="Valiante V."/>
        </authorList>
    </citation>
    <scope>NUCLEOTIDE SEQUENCE [LARGE SCALE GENOMIC DNA]</scope>
    <source>
        <strain evidence="3">MG11</strain>
    </source>
</reference>
<dbReference type="PANTHER" id="PTHR37017:SF11">
    <property type="entry name" value="ESTERASE_LIPASE_THIOESTERASE DOMAIN-CONTAINING PROTEIN"/>
    <property type="match status" value="1"/>
</dbReference>
<evidence type="ECO:0000259" key="1">
    <source>
        <dbReference type="Pfam" id="PF12697"/>
    </source>
</evidence>
<name>A0A0F7TDW0_PENBI</name>
<dbReference type="GO" id="GO:0072330">
    <property type="term" value="P:monocarboxylic acid biosynthetic process"/>
    <property type="evidence" value="ECO:0007669"/>
    <property type="project" value="UniProtKB-ARBA"/>
</dbReference>
<dbReference type="GO" id="GO:0017000">
    <property type="term" value="P:antibiotic biosynthetic process"/>
    <property type="evidence" value="ECO:0007669"/>
    <property type="project" value="UniProtKB-ARBA"/>
</dbReference>
<keyword evidence="3" id="KW-1185">Reference proteome</keyword>
<organism evidence="2 3">
    <name type="scientific">Penicillium brasilianum</name>
    <dbReference type="NCBI Taxonomy" id="104259"/>
    <lineage>
        <taxon>Eukaryota</taxon>
        <taxon>Fungi</taxon>
        <taxon>Dikarya</taxon>
        <taxon>Ascomycota</taxon>
        <taxon>Pezizomycotina</taxon>
        <taxon>Eurotiomycetes</taxon>
        <taxon>Eurotiomycetidae</taxon>
        <taxon>Eurotiales</taxon>
        <taxon>Aspergillaceae</taxon>
        <taxon>Penicillium</taxon>
    </lineage>
</organism>
<dbReference type="STRING" id="104259.A0A0F7TDW0"/>
<dbReference type="Pfam" id="PF12697">
    <property type="entry name" value="Abhydrolase_6"/>
    <property type="match status" value="1"/>
</dbReference>
<evidence type="ECO:0000313" key="2">
    <source>
        <dbReference type="EMBL" id="CEJ54929.1"/>
    </source>
</evidence>